<gene>
    <name evidence="3" type="ORF">GGX14DRAFT_480766</name>
</gene>
<feature type="signal peptide" evidence="2">
    <location>
        <begin position="1"/>
        <end position="19"/>
    </location>
</feature>
<accession>A0AAD6UPG4</accession>
<protein>
    <submittedName>
        <fullName evidence="3">Uncharacterized protein</fullName>
    </submittedName>
</protein>
<evidence type="ECO:0000256" key="2">
    <source>
        <dbReference type="SAM" id="SignalP"/>
    </source>
</evidence>
<feature type="region of interest" description="Disordered" evidence="1">
    <location>
        <begin position="78"/>
        <end position="121"/>
    </location>
</feature>
<proteinExistence type="predicted"/>
<evidence type="ECO:0000313" key="4">
    <source>
        <dbReference type="Proteomes" id="UP001219525"/>
    </source>
</evidence>
<organism evidence="3 4">
    <name type="scientific">Mycena pura</name>
    <dbReference type="NCBI Taxonomy" id="153505"/>
    <lineage>
        <taxon>Eukaryota</taxon>
        <taxon>Fungi</taxon>
        <taxon>Dikarya</taxon>
        <taxon>Basidiomycota</taxon>
        <taxon>Agaricomycotina</taxon>
        <taxon>Agaricomycetes</taxon>
        <taxon>Agaricomycetidae</taxon>
        <taxon>Agaricales</taxon>
        <taxon>Marasmiineae</taxon>
        <taxon>Mycenaceae</taxon>
        <taxon>Mycena</taxon>
    </lineage>
</organism>
<evidence type="ECO:0000256" key="1">
    <source>
        <dbReference type="SAM" id="MobiDB-lite"/>
    </source>
</evidence>
<reference evidence="3" key="1">
    <citation type="submission" date="2023-03" db="EMBL/GenBank/DDBJ databases">
        <title>Massive genome expansion in bonnet fungi (Mycena s.s.) driven by repeated elements and novel gene families across ecological guilds.</title>
        <authorList>
            <consortium name="Lawrence Berkeley National Laboratory"/>
            <person name="Harder C.B."/>
            <person name="Miyauchi S."/>
            <person name="Viragh M."/>
            <person name="Kuo A."/>
            <person name="Thoen E."/>
            <person name="Andreopoulos B."/>
            <person name="Lu D."/>
            <person name="Skrede I."/>
            <person name="Drula E."/>
            <person name="Henrissat B."/>
            <person name="Morin E."/>
            <person name="Kohler A."/>
            <person name="Barry K."/>
            <person name="LaButti K."/>
            <person name="Morin E."/>
            <person name="Salamov A."/>
            <person name="Lipzen A."/>
            <person name="Mereny Z."/>
            <person name="Hegedus B."/>
            <person name="Baldrian P."/>
            <person name="Stursova M."/>
            <person name="Weitz H."/>
            <person name="Taylor A."/>
            <person name="Grigoriev I.V."/>
            <person name="Nagy L.G."/>
            <person name="Martin F."/>
            <person name="Kauserud H."/>
        </authorList>
    </citation>
    <scope>NUCLEOTIDE SEQUENCE</scope>
    <source>
        <strain evidence="3">9144</strain>
    </source>
</reference>
<comment type="caution">
    <text evidence="3">The sequence shown here is derived from an EMBL/GenBank/DDBJ whole genome shotgun (WGS) entry which is preliminary data.</text>
</comment>
<keyword evidence="4" id="KW-1185">Reference proteome</keyword>
<dbReference type="EMBL" id="JARJCW010000126">
    <property type="protein sequence ID" value="KAJ7191954.1"/>
    <property type="molecule type" value="Genomic_DNA"/>
</dbReference>
<evidence type="ECO:0000313" key="3">
    <source>
        <dbReference type="EMBL" id="KAJ7191954.1"/>
    </source>
</evidence>
<dbReference type="Proteomes" id="UP001219525">
    <property type="component" value="Unassembled WGS sequence"/>
</dbReference>
<feature type="compositionally biased region" description="Polar residues" evidence="1">
    <location>
        <begin position="86"/>
        <end position="102"/>
    </location>
</feature>
<dbReference type="AlphaFoldDB" id="A0AAD6UPG4"/>
<keyword evidence="2" id="KW-0732">Signal</keyword>
<sequence>MRSSFLAFFAAACVLAAYAVPLGERGSVSPYNAAAHQAEPYGQRDSTPPSWRDVTPMSSSIFAAREGWPTESVLFHAGHSKAPASPTLSTPDATESTPTQAAPTGDAPGWKMRAAESTPRP</sequence>
<name>A0AAD6UPG4_9AGAR</name>
<feature type="chain" id="PRO_5042288295" evidence="2">
    <location>
        <begin position="20"/>
        <end position="121"/>
    </location>
</feature>